<dbReference type="SUPFAM" id="SSF53448">
    <property type="entry name" value="Nucleotide-diphospho-sugar transferases"/>
    <property type="match status" value="1"/>
</dbReference>
<dbReference type="Gene3D" id="3.90.550.10">
    <property type="entry name" value="Spore Coat Polysaccharide Biosynthesis Protein SpsA, Chain A"/>
    <property type="match status" value="1"/>
</dbReference>
<comment type="caution">
    <text evidence="3">The sequence shown here is derived from an EMBL/GenBank/DDBJ whole genome shotgun (WGS) entry which is preliminary data.</text>
</comment>
<keyword evidence="2 3" id="KW-0548">Nucleotidyltransferase</keyword>
<dbReference type="PANTHER" id="PTHR32125">
    <property type="entry name" value="2-C-METHYL-D-ERYTHRITOL 4-PHOSPHATE CYTIDYLYLTRANSFERASE, CHLOROPLASTIC"/>
    <property type="match status" value="1"/>
</dbReference>
<protein>
    <submittedName>
        <fullName evidence="3">2-C-methyl-D-erythritol 4-phosphate cytidylyltransferase</fullName>
        <ecNumber evidence="3">2.7.7.60</ecNumber>
    </submittedName>
</protein>
<reference evidence="3" key="1">
    <citation type="submission" date="2019-08" db="EMBL/GenBank/DDBJ databases">
        <authorList>
            <person name="Kucharzyk K."/>
            <person name="Murdoch R.W."/>
            <person name="Higgins S."/>
            <person name="Loffler F."/>
        </authorList>
    </citation>
    <scope>NUCLEOTIDE SEQUENCE</scope>
</reference>
<dbReference type="EMBL" id="VSSQ01095201">
    <property type="protein sequence ID" value="MPN39411.1"/>
    <property type="molecule type" value="Genomic_DNA"/>
</dbReference>
<dbReference type="CDD" id="cd02516">
    <property type="entry name" value="CDP-ME_synthetase"/>
    <property type="match status" value="1"/>
</dbReference>
<dbReference type="InterPro" id="IPR050088">
    <property type="entry name" value="IspD/TarI_cytidylyltransf_bact"/>
</dbReference>
<dbReference type="EC" id="2.7.7.60" evidence="3"/>
<dbReference type="AlphaFoldDB" id="A0A645HK68"/>
<organism evidence="3">
    <name type="scientific">bioreactor metagenome</name>
    <dbReference type="NCBI Taxonomy" id="1076179"/>
    <lineage>
        <taxon>unclassified sequences</taxon>
        <taxon>metagenomes</taxon>
        <taxon>ecological metagenomes</taxon>
    </lineage>
</organism>
<evidence type="ECO:0000313" key="3">
    <source>
        <dbReference type="EMBL" id="MPN39411.1"/>
    </source>
</evidence>
<dbReference type="InterPro" id="IPR034683">
    <property type="entry name" value="IspD/TarI"/>
</dbReference>
<dbReference type="PROSITE" id="PS01295">
    <property type="entry name" value="ISPD"/>
    <property type="match status" value="1"/>
</dbReference>
<evidence type="ECO:0000256" key="2">
    <source>
        <dbReference type="ARBA" id="ARBA00022695"/>
    </source>
</evidence>
<name>A0A645HK68_9ZZZZ</name>
<proteinExistence type="predicted"/>
<dbReference type="PANTHER" id="PTHR32125:SF4">
    <property type="entry name" value="2-C-METHYL-D-ERYTHRITOL 4-PHOSPHATE CYTIDYLYLTRANSFERASE, CHLOROPLASTIC"/>
    <property type="match status" value="1"/>
</dbReference>
<gene>
    <name evidence="3" type="primary">ispD_35</name>
    <name evidence="3" type="ORF">SDC9_186939</name>
</gene>
<dbReference type="GO" id="GO:0008299">
    <property type="term" value="P:isoprenoid biosynthetic process"/>
    <property type="evidence" value="ECO:0007669"/>
    <property type="project" value="InterPro"/>
</dbReference>
<keyword evidence="1 3" id="KW-0808">Transferase</keyword>
<dbReference type="InterPro" id="IPR029044">
    <property type="entry name" value="Nucleotide-diphossugar_trans"/>
</dbReference>
<dbReference type="Pfam" id="PF01128">
    <property type="entry name" value="IspD"/>
    <property type="match status" value="1"/>
</dbReference>
<sequence length="192" mass="21403">MATFQECSLIDKIAIVVPNDYFDDAIQYHDTYGFSKIKHVVIGGNTRQQSVCNALHAIMAEENDIVLIHDSARPLVDERIIVDSIKCVKKYGAASTCIPSIDTIITSKSGNKVDSVIERKETYSEQTPASFRYSLILKAHEYALDDKVANASDDVQLVRRLGVDVGMVLGDKKNFKVTTEDDLNYLKAIMIK</sequence>
<evidence type="ECO:0000256" key="1">
    <source>
        <dbReference type="ARBA" id="ARBA00022679"/>
    </source>
</evidence>
<dbReference type="GO" id="GO:0050518">
    <property type="term" value="F:2-C-methyl-D-erythritol 4-phosphate cytidylyltransferase activity"/>
    <property type="evidence" value="ECO:0007669"/>
    <property type="project" value="UniProtKB-EC"/>
</dbReference>
<dbReference type="InterPro" id="IPR018294">
    <property type="entry name" value="ISPD_synthase_CS"/>
</dbReference>
<accession>A0A645HK68</accession>